<accession>A0ABT2UKZ1</accession>
<dbReference type="CDD" id="cd04301">
    <property type="entry name" value="NAT_SF"/>
    <property type="match status" value="1"/>
</dbReference>
<name>A0ABT2UKZ1_9BACL</name>
<reference evidence="2 3" key="1">
    <citation type="submission" date="2022-09" db="EMBL/GenBank/DDBJ databases">
        <authorList>
            <person name="Han X.L."/>
            <person name="Wang Q."/>
            <person name="Lu T."/>
        </authorList>
    </citation>
    <scope>NUCLEOTIDE SEQUENCE [LARGE SCALE GENOMIC DNA]</scope>
    <source>
        <strain evidence="2 3">WQ 127069</strain>
    </source>
</reference>
<sequence>MLNTIQVTSDDESFLYDLYASTREAEIVAWGWDAAATNAFLHMQWTAQRRSYEAQFPDANHYILLYNDLRVGRVMYGITAKEIQLIDIALLPEFRNQGIGTLMIRSLQSGEGLPTTKSIRLSVLQHNPAKRLYERLGFTSVGSNGLYENMIWFNE</sequence>
<dbReference type="EMBL" id="JAOQIO010000084">
    <property type="protein sequence ID" value="MCU6794334.1"/>
    <property type="molecule type" value="Genomic_DNA"/>
</dbReference>
<proteinExistence type="predicted"/>
<dbReference type="SUPFAM" id="SSF55729">
    <property type="entry name" value="Acyl-CoA N-acyltransferases (Nat)"/>
    <property type="match status" value="1"/>
</dbReference>
<dbReference type="InterPro" id="IPR000182">
    <property type="entry name" value="GNAT_dom"/>
</dbReference>
<comment type="caution">
    <text evidence="2">The sequence shown here is derived from an EMBL/GenBank/DDBJ whole genome shotgun (WGS) entry which is preliminary data.</text>
</comment>
<dbReference type="RefSeq" id="WP_262685500.1">
    <property type="nucleotide sequence ID" value="NZ_JAOQIO010000084.1"/>
</dbReference>
<feature type="domain" description="N-acetyltransferase" evidence="1">
    <location>
        <begin position="20"/>
        <end position="155"/>
    </location>
</feature>
<gene>
    <name evidence="2" type="ORF">OB236_19705</name>
</gene>
<organism evidence="2 3">
    <name type="scientific">Paenibacillus baimaensis</name>
    <dbReference type="NCBI Taxonomy" id="2982185"/>
    <lineage>
        <taxon>Bacteria</taxon>
        <taxon>Bacillati</taxon>
        <taxon>Bacillota</taxon>
        <taxon>Bacilli</taxon>
        <taxon>Bacillales</taxon>
        <taxon>Paenibacillaceae</taxon>
        <taxon>Paenibacillus</taxon>
    </lineage>
</organism>
<dbReference type="Proteomes" id="UP001652445">
    <property type="component" value="Unassembled WGS sequence"/>
</dbReference>
<evidence type="ECO:0000259" key="1">
    <source>
        <dbReference type="PROSITE" id="PS51186"/>
    </source>
</evidence>
<evidence type="ECO:0000313" key="3">
    <source>
        <dbReference type="Proteomes" id="UP001652445"/>
    </source>
</evidence>
<dbReference type="PROSITE" id="PS51186">
    <property type="entry name" value="GNAT"/>
    <property type="match status" value="1"/>
</dbReference>
<protein>
    <submittedName>
        <fullName evidence="2">GNAT family N-acetyltransferase</fullName>
    </submittedName>
</protein>
<dbReference type="Pfam" id="PF13508">
    <property type="entry name" value="Acetyltransf_7"/>
    <property type="match status" value="1"/>
</dbReference>
<keyword evidence="3" id="KW-1185">Reference proteome</keyword>
<evidence type="ECO:0000313" key="2">
    <source>
        <dbReference type="EMBL" id="MCU6794334.1"/>
    </source>
</evidence>
<dbReference type="InterPro" id="IPR016181">
    <property type="entry name" value="Acyl_CoA_acyltransferase"/>
</dbReference>
<dbReference type="Gene3D" id="3.40.630.30">
    <property type="match status" value="1"/>
</dbReference>